<reference evidence="1 2" key="1">
    <citation type="journal article" date="2014" name="Am. J. Bot.">
        <title>Genome assembly and annotation for red clover (Trifolium pratense; Fabaceae).</title>
        <authorList>
            <person name="Istvanek J."/>
            <person name="Jaros M."/>
            <person name="Krenek A."/>
            <person name="Repkova J."/>
        </authorList>
    </citation>
    <scope>NUCLEOTIDE SEQUENCE [LARGE SCALE GENOMIC DNA]</scope>
    <source>
        <strain evidence="2">cv. Tatra</strain>
        <tissue evidence="1">Young leaves</tissue>
    </source>
</reference>
<organism evidence="1 2">
    <name type="scientific">Trifolium pratense</name>
    <name type="common">Red clover</name>
    <dbReference type="NCBI Taxonomy" id="57577"/>
    <lineage>
        <taxon>Eukaryota</taxon>
        <taxon>Viridiplantae</taxon>
        <taxon>Streptophyta</taxon>
        <taxon>Embryophyta</taxon>
        <taxon>Tracheophyta</taxon>
        <taxon>Spermatophyta</taxon>
        <taxon>Magnoliopsida</taxon>
        <taxon>eudicotyledons</taxon>
        <taxon>Gunneridae</taxon>
        <taxon>Pentapetalae</taxon>
        <taxon>rosids</taxon>
        <taxon>fabids</taxon>
        <taxon>Fabales</taxon>
        <taxon>Fabaceae</taxon>
        <taxon>Papilionoideae</taxon>
        <taxon>50 kb inversion clade</taxon>
        <taxon>NPAAA clade</taxon>
        <taxon>Hologalegina</taxon>
        <taxon>IRL clade</taxon>
        <taxon>Trifolieae</taxon>
        <taxon>Trifolium</taxon>
    </lineage>
</organism>
<gene>
    <name evidence="1" type="ORF">L195_g055437</name>
</gene>
<reference evidence="1 2" key="2">
    <citation type="journal article" date="2017" name="Front. Plant Sci.">
        <title>Gene Classification and Mining of Molecular Markers Useful in Red Clover (Trifolium pratense) Breeding.</title>
        <authorList>
            <person name="Istvanek J."/>
            <person name="Dluhosova J."/>
            <person name="Dluhos P."/>
            <person name="Patkova L."/>
            <person name="Nedelnik J."/>
            <person name="Repkova J."/>
        </authorList>
    </citation>
    <scope>NUCLEOTIDE SEQUENCE [LARGE SCALE GENOMIC DNA]</scope>
    <source>
        <strain evidence="2">cv. Tatra</strain>
        <tissue evidence="1">Young leaves</tissue>
    </source>
</reference>
<name>A0A2K3KLB1_TRIPR</name>
<protein>
    <submittedName>
        <fullName evidence="1">Uncharacterized protein</fullName>
    </submittedName>
</protein>
<proteinExistence type="predicted"/>
<dbReference type="AlphaFoldDB" id="A0A2K3KLB1"/>
<dbReference type="EMBL" id="ASHM01100988">
    <property type="protein sequence ID" value="PNX67085.1"/>
    <property type="molecule type" value="Genomic_DNA"/>
</dbReference>
<dbReference type="Proteomes" id="UP000236291">
    <property type="component" value="Unassembled WGS sequence"/>
</dbReference>
<accession>A0A2K3KLB1</accession>
<comment type="caution">
    <text evidence="1">The sequence shown here is derived from an EMBL/GenBank/DDBJ whole genome shotgun (WGS) entry which is preliminary data.</text>
</comment>
<evidence type="ECO:0000313" key="2">
    <source>
        <dbReference type="Proteomes" id="UP000236291"/>
    </source>
</evidence>
<evidence type="ECO:0000313" key="1">
    <source>
        <dbReference type="EMBL" id="PNX67085.1"/>
    </source>
</evidence>
<sequence length="71" mass="8422">MVSRLKYLLLQDSELLIFTWKIIITPITFHSLGTKERITTGGSILALARRRRRWWPKNQEIKLGEEEIRSL</sequence>